<keyword evidence="14 15" id="KW-0694">RNA-binding</keyword>
<evidence type="ECO:0000256" key="7">
    <source>
        <dbReference type="ARBA" id="ARBA00022664"/>
    </source>
</evidence>
<evidence type="ECO:0000256" key="10">
    <source>
        <dbReference type="ARBA" id="ARBA00022723"/>
    </source>
</evidence>
<keyword evidence="20" id="KW-1185">Reference proteome</keyword>
<dbReference type="SMART" id="SM00535">
    <property type="entry name" value="RIBOc"/>
    <property type="match status" value="1"/>
</dbReference>
<dbReference type="Pfam" id="PF14622">
    <property type="entry name" value="Ribonucleas_3_3"/>
    <property type="match status" value="1"/>
</dbReference>
<accession>A0A852Z7U6</accession>
<dbReference type="GO" id="GO:0003725">
    <property type="term" value="F:double-stranded RNA binding"/>
    <property type="evidence" value="ECO:0007669"/>
    <property type="project" value="TreeGrafter"/>
</dbReference>
<dbReference type="CDD" id="cd00593">
    <property type="entry name" value="RIBOc"/>
    <property type="match status" value="1"/>
</dbReference>
<dbReference type="GO" id="GO:0046872">
    <property type="term" value="F:metal ion binding"/>
    <property type="evidence" value="ECO:0007669"/>
    <property type="project" value="UniProtKB-KW"/>
</dbReference>
<keyword evidence="12 15" id="KW-0378">Hydrolase</keyword>
<feature type="active site" evidence="15">
    <location>
        <position position="125"/>
    </location>
</feature>
<dbReference type="PROSITE" id="PS50142">
    <property type="entry name" value="RNASE_3_2"/>
    <property type="match status" value="1"/>
</dbReference>
<protein>
    <recommendedName>
        <fullName evidence="15">Ribonuclease 3</fullName>
        <ecNumber evidence="15">3.1.26.3</ecNumber>
    </recommendedName>
    <alternativeName>
        <fullName evidence="15">Ribonuclease III</fullName>
        <shortName evidence="15">RNase III</shortName>
    </alternativeName>
</protein>
<dbReference type="GO" id="GO:0019843">
    <property type="term" value="F:rRNA binding"/>
    <property type="evidence" value="ECO:0007669"/>
    <property type="project" value="UniProtKB-KW"/>
</dbReference>
<dbReference type="PANTHER" id="PTHR11207">
    <property type="entry name" value="RIBONUCLEASE III"/>
    <property type="match status" value="1"/>
</dbReference>
<sequence length="262" mass="27521">MDRLGGTVAYAELNAKLGLVLDDALLERALTHRSYAYENGGLPTNERLEFLGDAVLGLVITDALFRTHPDLSEGQLAKLRAAVVNMRALADVARRLDLGKYLRLGRGEETTGGRDKSSILGDAVEAVIGAVYLAGGFPLSQEFVHRLFDPLLEASARLGAGLDWKTSLQELTARASLGVPEYVVEERGPDHEKVFTAHVVVGGTDHGVGTGRSKKEAEQQAAEAAWTAIRTMLGESTDGSAGQQVGGSADRSTGGAAGAAPA</sequence>
<name>A0A852Z7U6_9ACTN</name>
<dbReference type="InterPro" id="IPR036389">
    <property type="entry name" value="RNase_III_sf"/>
</dbReference>
<comment type="function">
    <text evidence="15">Digests double-stranded RNA. Involved in the processing of primary rRNA transcript to yield the immediate precursors to the large and small rRNAs (23S and 16S). Processes some mRNAs, and tRNAs when they are encoded in the rRNA operon. Processes pre-crRNA and tracrRNA of type II CRISPR loci if present in the organism.</text>
</comment>
<comment type="caution">
    <text evidence="19">The sequence shown here is derived from an EMBL/GenBank/DDBJ whole genome shotgun (WGS) entry which is preliminary data.</text>
</comment>
<feature type="binding site" evidence="15">
    <location>
        <position position="125"/>
    </location>
    <ligand>
        <name>Mg(2+)</name>
        <dbReference type="ChEBI" id="CHEBI:18420"/>
    </ligand>
</feature>
<dbReference type="EC" id="3.1.26.3" evidence="15"/>
<comment type="subunit">
    <text evidence="4 15">Homodimer.</text>
</comment>
<evidence type="ECO:0000256" key="13">
    <source>
        <dbReference type="ARBA" id="ARBA00022842"/>
    </source>
</evidence>
<evidence type="ECO:0000256" key="9">
    <source>
        <dbReference type="ARBA" id="ARBA00022722"/>
    </source>
</evidence>
<feature type="domain" description="RNase III" evidence="18">
    <location>
        <begin position="1"/>
        <end position="136"/>
    </location>
</feature>
<gene>
    <name evidence="15" type="primary">rnc</name>
    <name evidence="19" type="ORF">F4554_001975</name>
</gene>
<dbReference type="GO" id="GO:0006364">
    <property type="term" value="P:rRNA processing"/>
    <property type="evidence" value="ECO:0007669"/>
    <property type="project" value="UniProtKB-UniRule"/>
</dbReference>
<dbReference type="InterPro" id="IPR014720">
    <property type="entry name" value="dsRBD_dom"/>
</dbReference>
<dbReference type="PROSITE" id="PS00517">
    <property type="entry name" value="RNASE_3_1"/>
    <property type="match status" value="1"/>
</dbReference>
<evidence type="ECO:0000256" key="5">
    <source>
        <dbReference type="ARBA" id="ARBA00022490"/>
    </source>
</evidence>
<evidence type="ECO:0000256" key="14">
    <source>
        <dbReference type="ARBA" id="ARBA00022884"/>
    </source>
</evidence>
<dbReference type="InterPro" id="IPR011907">
    <property type="entry name" value="RNase_III"/>
</dbReference>
<comment type="subcellular location">
    <subcellularLocation>
        <location evidence="2 15">Cytoplasm</location>
    </subcellularLocation>
</comment>
<dbReference type="FunFam" id="3.30.160.20:FF:000003">
    <property type="entry name" value="Ribonuclease 3"/>
    <property type="match status" value="1"/>
</dbReference>
<dbReference type="CDD" id="cd10845">
    <property type="entry name" value="DSRM_RNAse_III_family"/>
    <property type="match status" value="1"/>
</dbReference>
<keyword evidence="7 15" id="KW-0507">mRNA processing</keyword>
<dbReference type="GO" id="GO:0005737">
    <property type="term" value="C:cytoplasm"/>
    <property type="evidence" value="ECO:0007669"/>
    <property type="project" value="UniProtKB-SubCell"/>
</dbReference>
<comment type="similarity">
    <text evidence="3">Belongs to the ribonuclease III family.</text>
</comment>
<dbReference type="GO" id="GO:0004525">
    <property type="term" value="F:ribonuclease III activity"/>
    <property type="evidence" value="ECO:0007669"/>
    <property type="project" value="UniProtKB-UniRule"/>
</dbReference>
<reference evidence="19 20" key="1">
    <citation type="submission" date="2020-07" db="EMBL/GenBank/DDBJ databases">
        <title>Sequencing the genomes of 1000 actinobacteria strains.</title>
        <authorList>
            <person name="Klenk H.-P."/>
        </authorList>
    </citation>
    <scope>NUCLEOTIDE SEQUENCE [LARGE SCALE GENOMIC DNA]</scope>
    <source>
        <strain evidence="19 20">DSM 18448</strain>
    </source>
</reference>
<dbReference type="Gene3D" id="1.10.1520.10">
    <property type="entry name" value="Ribonuclease III domain"/>
    <property type="match status" value="1"/>
</dbReference>
<comment type="catalytic activity">
    <reaction evidence="1 15">
        <text>Endonucleolytic cleavage to 5'-phosphomonoester.</text>
        <dbReference type="EC" id="3.1.26.3"/>
    </reaction>
</comment>
<feature type="domain" description="DRBM" evidence="17">
    <location>
        <begin position="163"/>
        <end position="231"/>
    </location>
</feature>
<evidence type="ECO:0000256" key="15">
    <source>
        <dbReference type="HAMAP-Rule" id="MF_00104"/>
    </source>
</evidence>
<dbReference type="PANTHER" id="PTHR11207:SF0">
    <property type="entry name" value="RIBONUCLEASE 3"/>
    <property type="match status" value="1"/>
</dbReference>
<keyword evidence="5 15" id="KW-0963">Cytoplasm</keyword>
<dbReference type="AlphaFoldDB" id="A0A852Z7U6"/>
<dbReference type="SMART" id="SM00358">
    <property type="entry name" value="DSRM"/>
    <property type="match status" value="1"/>
</dbReference>
<keyword evidence="15" id="KW-0699">rRNA-binding</keyword>
<feature type="binding site" evidence="15">
    <location>
        <position position="122"/>
    </location>
    <ligand>
        <name>Mg(2+)</name>
        <dbReference type="ChEBI" id="CHEBI:18420"/>
    </ligand>
</feature>
<dbReference type="HAMAP" id="MF_00104">
    <property type="entry name" value="RNase_III"/>
    <property type="match status" value="1"/>
</dbReference>
<keyword evidence="13 15" id="KW-0460">Magnesium</keyword>
<evidence type="ECO:0000256" key="12">
    <source>
        <dbReference type="ARBA" id="ARBA00022801"/>
    </source>
</evidence>
<dbReference type="GO" id="GO:0008033">
    <property type="term" value="P:tRNA processing"/>
    <property type="evidence" value="ECO:0007669"/>
    <property type="project" value="UniProtKB-KW"/>
</dbReference>
<evidence type="ECO:0000256" key="6">
    <source>
        <dbReference type="ARBA" id="ARBA00022552"/>
    </source>
</evidence>
<dbReference type="GO" id="GO:0010468">
    <property type="term" value="P:regulation of gene expression"/>
    <property type="evidence" value="ECO:0007669"/>
    <property type="project" value="TreeGrafter"/>
</dbReference>
<dbReference type="NCBIfam" id="TIGR02191">
    <property type="entry name" value="RNaseIII"/>
    <property type="match status" value="1"/>
</dbReference>
<dbReference type="RefSeq" id="WP_179787083.1">
    <property type="nucleotide sequence ID" value="NZ_BAAARR010000038.1"/>
</dbReference>
<evidence type="ECO:0000313" key="20">
    <source>
        <dbReference type="Proteomes" id="UP000579605"/>
    </source>
</evidence>
<evidence type="ECO:0000256" key="3">
    <source>
        <dbReference type="ARBA" id="ARBA00010183"/>
    </source>
</evidence>
<evidence type="ECO:0000259" key="17">
    <source>
        <dbReference type="PROSITE" id="PS50137"/>
    </source>
</evidence>
<dbReference type="InterPro" id="IPR000999">
    <property type="entry name" value="RNase_III_dom"/>
</dbReference>
<feature type="binding site" evidence="15">
    <location>
        <position position="49"/>
    </location>
    <ligand>
        <name>Mg(2+)</name>
        <dbReference type="ChEBI" id="CHEBI:18420"/>
    </ligand>
</feature>
<dbReference type="GO" id="GO:0042802">
    <property type="term" value="F:identical protein binding"/>
    <property type="evidence" value="ECO:0007669"/>
    <property type="project" value="UniProtKB-ARBA"/>
</dbReference>
<dbReference type="SUPFAM" id="SSF69065">
    <property type="entry name" value="RNase III domain-like"/>
    <property type="match status" value="1"/>
</dbReference>
<evidence type="ECO:0000313" key="19">
    <source>
        <dbReference type="EMBL" id="NYH89337.1"/>
    </source>
</evidence>
<dbReference type="Proteomes" id="UP000579605">
    <property type="component" value="Unassembled WGS sequence"/>
</dbReference>
<evidence type="ECO:0000256" key="4">
    <source>
        <dbReference type="ARBA" id="ARBA00011738"/>
    </source>
</evidence>
<evidence type="ECO:0000259" key="18">
    <source>
        <dbReference type="PROSITE" id="PS50142"/>
    </source>
</evidence>
<feature type="region of interest" description="Disordered" evidence="16">
    <location>
        <begin position="232"/>
        <end position="262"/>
    </location>
</feature>
<keyword evidence="11 15" id="KW-0255">Endonuclease</keyword>
<dbReference type="Pfam" id="PF00035">
    <property type="entry name" value="dsrm"/>
    <property type="match status" value="1"/>
</dbReference>
<keyword evidence="6 15" id="KW-0698">rRNA processing</keyword>
<dbReference type="GO" id="GO:0006397">
    <property type="term" value="P:mRNA processing"/>
    <property type="evidence" value="ECO:0007669"/>
    <property type="project" value="UniProtKB-UniRule"/>
</dbReference>
<comment type="cofactor">
    <cofactor evidence="15">
        <name>Mg(2+)</name>
        <dbReference type="ChEBI" id="CHEBI:18420"/>
    </cofactor>
</comment>
<proteinExistence type="inferred from homology"/>
<evidence type="ECO:0000256" key="11">
    <source>
        <dbReference type="ARBA" id="ARBA00022759"/>
    </source>
</evidence>
<keyword evidence="10 15" id="KW-0479">Metal-binding</keyword>
<evidence type="ECO:0000256" key="8">
    <source>
        <dbReference type="ARBA" id="ARBA00022694"/>
    </source>
</evidence>
<keyword evidence="9 15" id="KW-0540">Nuclease</keyword>
<evidence type="ECO:0000256" key="2">
    <source>
        <dbReference type="ARBA" id="ARBA00004496"/>
    </source>
</evidence>
<dbReference type="PROSITE" id="PS50137">
    <property type="entry name" value="DS_RBD"/>
    <property type="match status" value="1"/>
</dbReference>
<feature type="active site" evidence="15">
    <location>
        <position position="53"/>
    </location>
</feature>
<dbReference type="FunFam" id="1.10.1520.10:FF:000001">
    <property type="entry name" value="Ribonuclease 3"/>
    <property type="match status" value="1"/>
</dbReference>
<dbReference type="SUPFAM" id="SSF54768">
    <property type="entry name" value="dsRNA-binding domain-like"/>
    <property type="match status" value="1"/>
</dbReference>
<dbReference type="EMBL" id="JACBZH010000001">
    <property type="protein sequence ID" value="NYH89337.1"/>
    <property type="molecule type" value="Genomic_DNA"/>
</dbReference>
<keyword evidence="8 15" id="KW-0819">tRNA processing</keyword>
<evidence type="ECO:0000256" key="16">
    <source>
        <dbReference type="SAM" id="MobiDB-lite"/>
    </source>
</evidence>
<dbReference type="Gene3D" id="3.30.160.20">
    <property type="match status" value="1"/>
</dbReference>
<evidence type="ECO:0000256" key="1">
    <source>
        <dbReference type="ARBA" id="ARBA00000109"/>
    </source>
</evidence>
<organism evidence="19 20">
    <name type="scientific">Actinopolymorpha rutila</name>
    <dbReference type="NCBI Taxonomy" id="446787"/>
    <lineage>
        <taxon>Bacteria</taxon>
        <taxon>Bacillati</taxon>
        <taxon>Actinomycetota</taxon>
        <taxon>Actinomycetes</taxon>
        <taxon>Propionibacteriales</taxon>
        <taxon>Actinopolymorphaceae</taxon>
        <taxon>Actinopolymorpha</taxon>
    </lineage>
</organism>